<evidence type="ECO:0000259" key="1">
    <source>
        <dbReference type="Pfam" id="PF14020"/>
    </source>
</evidence>
<reference evidence="2 3" key="1">
    <citation type="submission" date="2019-03" db="EMBL/GenBank/DDBJ databases">
        <title>Flavobacterium AR-3-4 sp. nov. isolated from arctic soil.</title>
        <authorList>
            <person name="Chaudhary D.K."/>
        </authorList>
    </citation>
    <scope>NUCLEOTIDE SEQUENCE [LARGE SCALE GENOMIC DNA]</scope>
    <source>
        <strain evidence="2 3">AR-3-4</strain>
    </source>
</reference>
<dbReference type="RefSeq" id="WP_132007393.1">
    <property type="nucleotide sequence ID" value="NZ_SMFK01000011.1"/>
</dbReference>
<proteinExistence type="predicted"/>
<name>A0A4R5CDD3_9FLAO</name>
<keyword evidence="3" id="KW-1185">Reference proteome</keyword>
<protein>
    <submittedName>
        <fullName evidence="2">DUF4236 domain-containing protein</fullName>
    </submittedName>
</protein>
<comment type="caution">
    <text evidence="2">The sequence shown here is derived from an EMBL/GenBank/DDBJ whole genome shotgun (WGS) entry which is preliminary data.</text>
</comment>
<dbReference type="AlphaFoldDB" id="A0A4R5CDD3"/>
<dbReference type="OrthoDB" id="983149at2"/>
<evidence type="ECO:0000313" key="2">
    <source>
        <dbReference type="EMBL" id="TDD95184.1"/>
    </source>
</evidence>
<dbReference type="InterPro" id="IPR025330">
    <property type="entry name" value="DUF4236"/>
</dbReference>
<gene>
    <name evidence="2" type="ORF">E0F76_14150</name>
</gene>
<feature type="domain" description="DUF4236" evidence="1">
    <location>
        <begin position="3"/>
        <end position="36"/>
    </location>
</feature>
<dbReference type="EMBL" id="SMFK01000011">
    <property type="protein sequence ID" value="TDD95184.1"/>
    <property type="molecule type" value="Genomic_DNA"/>
</dbReference>
<dbReference type="Proteomes" id="UP000295479">
    <property type="component" value="Unassembled WGS sequence"/>
</dbReference>
<sequence length="55" mass="6134">MRFRYSKRINLGGGLGLNISETGISTSLRTKAESISNNGLSVRNRCFWCVVQKTI</sequence>
<accession>A0A4R5CDD3</accession>
<evidence type="ECO:0000313" key="3">
    <source>
        <dbReference type="Proteomes" id="UP000295479"/>
    </source>
</evidence>
<organism evidence="2 3">
    <name type="scientific">Flavobacterium cellulosilyticum</name>
    <dbReference type="NCBI Taxonomy" id="2541731"/>
    <lineage>
        <taxon>Bacteria</taxon>
        <taxon>Pseudomonadati</taxon>
        <taxon>Bacteroidota</taxon>
        <taxon>Flavobacteriia</taxon>
        <taxon>Flavobacteriales</taxon>
        <taxon>Flavobacteriaceae</taxon>
        <taxon>Flavobacterium</taxon>
    </lineage>
</organism>
<dbReference type="Pfam" id="PF14020">
    <property type="entry name" value="DUF4236"/>
    <property type="match status" value="1"/>
</dbReference>